<dbReference type="SUPFAM" id="SSF48403">
    <property type="entry name" value="Ankyrin repeat"/>
    <property type="match status" value="1"/>
</dbReference>
<evidence type="ECO:0000256" key="1">
    <source>
        <dbReference type="ARBA" id="ARBA00022737"/>
    </source>
</evidence>
<reference evidence="5" key="1">
    <citation type="submission" date="2021-01" db="EMBL/GenBank/DDBJ databases">
        <authorList>
            <person name="Corre E."/>
            <person name="Pelletier E."/>
            <person name="Niang G."/>
            <person name="Scheremetjew M."/>
            <person name="Finn R."/>
            <person name="Kale V."/>
            <person name="Holt S."/>
            <person name="Cochrane G."/>
            <person name="Meng A."/>
            <person name="Brown T."/>
            <person name="Cohen L."/>
        </authorList>
    </citation>
    <scope>NUCLEOTIDE SEQUENCE</scope>
    <source>
        <strain evidence="5">CCAP 955/1</strain>
    </source>
</reference>
<dbReference type="EMBL" id="HBIC01016918">
    <property type="protein sequence ID" value="CAE0279681.1"/>
    <property type="molecule type" value="Transcribed_RNA"/>
</dbReference>
<evidence type="ECO:0000313" key="5">
    <source>
        <dbReference type="EMBL" id="CAE0279681.1"/>
    </source>
</evidence>
<feature type="repeat" description="ANK" evidence="3">
    <location>
        <begin position="116"/>
        <end position="148"/>
    </location>
</feature>
<feature type="region of interest" description="Disordered" evidence="4">
    <location>
        <begin position="1"/>
        <end position="36"/>
    </location>
</feature>
<evidence type="ECO:0000256" key="2">
    <source>
        <dbReference type="ARBA" id="ARBA00023043"/>
    </source>
</evidence>
<feature type="compositionally biased region" description="Basic and acidic residues" evidence="4">
    <location>
        <begin position="17"/>
        <end position="26"/>
    </location>
</feature>
<organism evidence="5">
    <name type="scientific">Spumella elongata</name>
    <dbReference type="NCBI Taxonomy" id="89044"/>
    <lineage>
        <taxon>Eukaryota</taxon>
        <taxon>Sar</taxon>
        <taxon>Stramenopiles</taxon>
        <taxon>Ochrophyta</taxon>
        <taxon>Chrysophyceae</taxon>
        <taxon>Chromulinales</taxon>
        <taxon>Chromulinaceae</taxon>
        <taxon>Spumella</taxon>
    </lineage>
</organism>
<proteinExistence type="predicted"/>
<dbReference type="Pfam" id="PF12796">
    <property type="entry name" value="Ank_2"/>
    <property type="match status" value="1"/>
</dbReference>
<name>A0A7S3M2P6_9STRA</name>
<evidence type="ECO:0000256" key="3">
    <source>
        <dbReference type="PROSITE-ProRule" id="PRU00023"/>
    </source>
</evidence>
<keyword evidence="2 3" id="KW-0040">ANK repeat</keyword>
<accession>A0A7S3M2P6</accession>
<dbReference type="PROSITE" id="PS50088">
    <property type="entry name" value="ANK_REPEAT"/>
    <property type="match status" value="1"/>
</dbReference>
<dbReference type="PROSITE" id="PS50297">
    <property type="entry name" value="ANK_REP_REGION"/>
    <property type="match status" value="1"/>
</dbReference>
<dbReference type="Gene3D" id="1.25.40.20">
    <property type="entry name" value="Ankyrin repeat-containing domain"/>
    <property type="match status" value="1"/>
</dbReference>
<dbReference type="PANTHER" id="PTHR24171:SF9">
    <property type="entry name" value="ANKYRIN REPEAT DOMAIN-CONTAINING PROTEIN 39"/>
    <property type="match status" value="1"/>
</dbReference>
<feature type="non-terminal residue" evidence="5">
    <location>
        <position position="176"/>
    </location>
</feature>
<protein>
    <submittedName>
        <fullName evidence="5">Uncharacterized protein</fullName>
    </submittedName>
</protein>
<dbReference type="InterPro" id="IPR036770">
    <property type="entry name" value="Ankyrin_rpt-contain_sf"/>
</dbReference>
<dbReference type="PANTHER" id="PTHR24171">
    <property type="entry name" value="ANKYRIN REPEAT DOMAIN-CONTAINING PROTEIN 39-RELATED"/>
    <property type="match status" value="1"/>
</dbReference>
<dbReference type="InterPro" id="IPR002110">
    <property type="entry name" value="Ankyrin_rpt"/>
</dbReference>
<dbReference type="AlphaFoldDB" id="A0A7S3M2P6"/>
<sequence>MSLKRKNSDGGSGNDDPVVKKEKTGTEEGNEGFDANLEIQTIIKDTPSNSPETSILAMLGKGEVYNETTFKQKIEQALVRGGNVNMALIEASKHCQFHLIQPLVDLGADVNFGDEIGMTPLHIAAANLNAQGIQILLSLGANRRAKANTSSSSTPKMQTPVQIARDWKRLIKKNFG</sequence>
<evidence type="ECO:0000256" key="4">
    <source>
        <dbReference type="SAM" id="MobiDB-lite"/>
    </source>
</evidence>
<keyword evidence="1" id="KW-0677">Repeat</keyword>
<gene>
    <name evidence="5" type="ORF">SELO1098_LOCUS8514</name>
</gene>
<dbReference type="SMART" id="SM00248">
    <property type="entry name" value="ANK"/>
    <property type="match status" value="2"/>
</dbReference>